<keyword evidence="1" id="KW-1133">Transmembrane helix</keyword>
<keyword evidence="1" id="KW-0812">Transmembrane</keyword>
<gene>
    <name evidence="2" type="ORF">T4D_9105</name>
</gene>
<dbReference type="Proteomes" id="UP000054995">
    <property type="component" value="Unassembled WGS sequence"/>
</dbReference>
<dbReference type="EMBL" id="JYDT01000888">
    <property type="protein sequence ID" value="KRY77274.1"/>
    <property type="molecule type" value="Genomic_DNA"/>
</dbReference>
<proteinExistence type="predicted"/>
<evidence type="ECO:0000313" key="2">
    <source>
        <dbReference type="EMBL" id="KRY77274.1"/>
    </source>
</evidence>
<protein>
    <submittedName>
        <fullName evidence="2">Uncharacterized protein</fullName>
    </submittedName>
</protein>
<reference evidence="2 3" key="1">
    <citation type="submission" date="2015-01" db="EMBL/GenBank/DDBJ databases">
        <title>Evolution of Trichinella species and genotypes.</title>
        <authorList>
            <person name="Korhonen P.K."/>
            <person name="Edoardo P."/>
            <person name="Giuseppe L.R."/>
            <person name="Gasser R.B."/>
        </authorList>
    </citation>
    <scope>NUCLEOTIDE SEQUENCE [LARGE SCALE GENOMIC DNA]</scope>
    <source>
        <strain evidence="2">ISS470</strain>
    </source>
</reference>
<keyword evidence="3" id="KW-1185">Reference proteome</keyword>
<organism evidence="2 3">
    <name type="scientific">Trichinella pseudospiralis</name>
    <name type="common">Parasitic roundworm</name>
    <dbReference type="NCBI Taxonomy" id="6337"/>
    <lineage>
        <taxon>Eukaryota</taxon>
        <taxon>Metazoa</taxon>
        <taxon>Ecdysozoa</taxon>
        <taxon>Nematoda</taxon>
        <taxon>Enoplea</taxon>
        <taxon>Dorylaimia</taxon>
        <taxon>Trichinellida</taxon>
        <taxon>Trichinellidae</taxon>
        <taxon>Trichinella</taxon>
    </lineage>
</organism>
<sequence length="56" mass="6491">MLLFSRYLEKYATRESRNSLIRKMAKNVFSKLGVFLIAISLYCYIMVFCTVSAKTA</sequence>
<name>A0A0V1ETW1_TRIPS</name>
<keyword evidence="1" id="KW-0472">Membrane</keyword>
<accession>A0A0V1ETW1</accession>
<feature type="transmembrane region" description="Helical" evidence="1">
    <location>
        <begin position="32"/>
        <end position="53"/>
    </location>
</feature>
<dbReference type="AlphaFoldDB" id="A0A0V1ETW1"/>
<evidence type="ECO:0000313" key="3">
    <source>
        <dbReference type="Proteomes" id="UP000054995"/>
    </source>
</evidence>
<comment type="caution">
    <text evidence="2">The sequence shown here is derived from an EMBL/GenBank/DDBJ whole genome shotgun (WGS) entry which is preliminary data.</text>
</comment>
<evidence type="ECO:0000256" key="1">
    <source>
        <dbReference type="SAM" id="Phobius"/>
    </source>
</evidence>